<name>A0AAF0TTU7_SOLVR</name>
<organism evidence="2 3">
    <name type="scientific">Solanum verrucosum</name>
    <dbReference type="NCBI Taxonomy" id="315347"/>
    <lineage>
        <taxon>Eukaryota</taxon>
        <taxon>Viridiplantae</taxon>
        <taxon>Streptophyta</taxon>
        <taxon>Embryophyta</taxon>
        <taxon>Tracheophyta</taxon>
        <taxon>Spermatophyta</taxon>
        <taxon>Magnoliopsida</taxon>
        <taxon>eudicotyledons</taxon>
        <taxon>Gunneridae</taxon>
        <taxon>Pentapetalae</taxon>
        <taxon>asterids</taxon>
        <taxon>lamiids</taxon>
        <taxon>Solanales</taxon>
        <taxon>Solanaceae</taxon>
        <taxon>Solanoideae</taxon>
        <taxon>Solaneae</taxon>
        <taxon>Solanum</taxon>
    </lineage>
</organism>
<dbReference type="AlphaFoldDB" id="A0AAF0TTU7"/>
<accession>A0AAF0TTU7</accession>
<evidence type="ECO:0000256" key="1">
    <source>
        <dbReference type="SAM" id="MobiDB-lite"/>
    </source>
</evidence>
<dbReference type="EMBL" id="CP133615">
    <property type="protein sequence ID" value="WMV25930.1"/>
    <property type="molecule type" value="Genomic_DNA"/>
</dbReference>
<dbReference type="PANTHER" id="PTHR46148:SF60">
    <property type="entry name" value="CHROMO DOMAIN-CONTAINING PROTEIN"/>
    <property type="match status" value="1"/>
</dbReference>
<dbReference type="Proteomes" id="UP001234989">
    <property type="component" value="Chromosome 4"/>
</dbReference>
<feature type="compositionally biased region" description="Polar residues" evidence="1">
    <location>
        <begin position="41"/>
        <end position="53"/>
    </location>
</feature>
<dbReference type="PANTHER" id="PTHR46148">
    <property type="entry name" value="CHROMO DOMAIN-CONTAINING PROTEIN"/>
    <property type="match status" value="1"/>
</dbReference>
<feature type="region of interest" description="Disordered" evidence="1">
    <location>
        <begin position="20"/>
        <end position="53"/>
    </location>
</feature>
<evidence type="ECO:0000313" key="2">
    <source>
        <dbReference type="EMBL" id="WMV25930.1"/>
    </source>
</evidence>
<keyword evidence="3" id="KW-1185">Reference proteome</keyword>
<evidence type="ECO:0000313" key="3">
    <source>
        <dbReference type="Proteomes" id="UP001234989"/>
    </source>
</evidence>
<gene>
    <name evidence="2" type="ORF">MTR67_019315</name>
</gene>
<proteinExistence type="predicted"/>
<feature type="non-terminal residue" evidence="2">
    <location>
        <position position="1"/>
    </location>
</feature>
<reference evidence="2" key="1">
    <citation type="submission" date="2023-08" db="EMBL/GenBank/DDBJ databases">
        <title>A de novo genome assembly of Solanum verrucosum Schlechtendal, a Mexican diploid species geographically isolated from the other diploid A-genome species in potato relatives.</title>
        <authorList>
            <person name="Hosaka K."/>
        </authorList>
    </citation>
    <scope>NUCLEOTIDE SEQUENCE</scope>
    <source>
        <tissue evidence="2">Young leaves</tissue>
    </source>
</reference>
<sequence length="191" mass="21692">SPRTLPENWLRVKPRQDLRTIGQTMVRGPEKLERKRRNEVKNPSSRTQQDSISSNPEIEGFLRGIRHQVQILNIQITLRLAPDLQLNITSGVMRFGKKGKLNPRYVCPYQILKRIASIVSLEIVAVKNSFSYEDVPIEILDHQICKLNTTLEIGASLALGESRFTGATLVMLADYIQRKLKNFLTMPKLGG</sequence>
<protein>
    <submittedName>
        <fullName evidence="2">Uncharacterized protein</fullName>
    </submittedName>
</protein>